<evidence type="ECO:0000256" key="7">
    <source>
        <dbReference type="ARBA" id="ARBA00023125"/>
    </source>
</evidence>
<evidence type="ECO:0000256" key="5">
    <source>
        <dbReference type="ARBA" id="ARBA00022691"/>
    </source>
</evidence>
<evidence type="ECO:0000256" key="6">
    <source>
        <dbReference type="ARBA" id="ARBA00022747"/>
    </source>
</evidence>
<organism evidence="10 11">
    <name type="scientific">Intestinimonas butyriciproducens</name>
    <dbReference type="NCBI Taxonomy" id="1297617"/>
    <lineage>
        <taxon>Bacteria</taxon>
        <taxon>Bacillati</taxon>
        <taxon>Bacillota</taxon>
        <taxon>Clostridia</taxon>
        <taxon>Eubacteriales</taxon>
        <taxon>Intestinimonas</taxon>
    </lineage>
</organism>
<dbReference type="InterPro" id="IPR029063">
    <property type="entry name" value="SAM-dependent_MTases_sf"/>
</dbReference>
<keyword evidence="11" id="KW-1185">Reference proteome</keyword>
<sequence>MGNVENKLRVEDSSIHDWYRFVLSFPPHLVQQYLETFCVDQTSFVLDPFCGTGTTNVECKKHGVSSWGIEASPLTHFVSKTKCVWANDTFNFLNTAKQIALAAARTINSLSKPRTLSEEQTSLILKNSICEQPLSSTLVLRDSIRTANSPFEDYYLLALAKHIVYSYSNLKFGPEVGISRKKKESVDVVEIWLSEIERMETDLEYWKHHSSTFADISLGDARSIPKRDYIGKVDCVITSPPYPNEKDYSRTTRLESVILGFINTKDDLRNIKKGFIRSNSKNVYRSDNDAQYISNIGSINKLSNEIEERRLELGKTSGFEKLYASVVKQYFGGMARHLSELKPYLRNGASLAYVVGDQASYFQIPIRTSVLLGEVAESIGGYRVDRVDTFRKRFATATETWLNEDVLVLKYKGD</sequence>
<comment type="catalytic activity">
    <reaction evidence="8">
        <text>a 2'-deoxycytidine in DNA + S-adenosyl-L-methionine = an N(4)-methyl-2'-deoxycytidine in DNA + S-adenosyl-L-homocysteine + H(+)</text>
        <dbReference type="Rhea" id="RHEA:16857"/>
        <dbReference type="Rhea" id="RHEA-COMP:11369"/>
        <dbReference type="Rhea" id="RHEA-COMP:13674"/>
        <dbReference type="ChEBI" id="CHEBI:15378"/>
        <dbReference type="ChEBI" id="CHEBI:57856"/>
        <dbReference type="ChEBI" id="CHEBI:59789"/>
        <dbReference type="ChEBI" id="CHEBI:85452"/>
        <dbReference type="ChEBI" id="CHEBI:137933"/>
        <dbReference type="EC" id="2.1.1.113"/>
    </reaction>
</comment>
<evidence type="ECO:0000256" key="4">
    <source>
        <dbReference type="ARBA" id="ARBA00022679"/>
    </source>
</evidence>
<dbReference type="GO" id="GO:0003677">
    <property type="term" value="F:DNA binding"/>
    <property type="evidence" value="ECO:0007669"/>
    <property type="project" value="UniProtKB-KW"/>
</dbReference>
<proteinExistence type="inferred from homology"/>
<dbReference type="EC" id="2.1.1.113" evidence="2"/>
<reference evidence="11" key="2">
    <citation type="submission" date="2015-04" db="EMBL/GenBank/DDBJ databases">
        <title>A butyrogenic pathway from the amino acid lysine in a human gut commensal.</title>
        <authorList>
            <person name="de Vos W.M."/>
            <person name="Bui N.T.P."/>
            <person name="Plugge C.M."/>
            <person name="Ritari J."/>
        </authorList>
    </citation>
    <scope>NUCLEOTIDE SEQUENCE [LARGE SCALE GENOMIC DNA]</scope>
    <source>
        <strain evidence="11">AF211</strain>
    </source>
</reference>
<dbReference type="Gene3D" id="3.40.50.150">
    <property type="entry name" value="Vaccinia Virus protein VP39"/>
    <property type="match status" value="2"/>
</dbReference>
<feature type="domain" description="DNA methylase N-4/N-6" evidence="9">
    <location>
        <begin position="22"/>
        <end position="72"/>
    </location>
</feature>
<dbReference type="PROSITE" id="PS00093">
    <property type="entry name" value="N4_MTASE"/>
    <property type="match status" value="1"/>
</dbReference>
<evidence type="ECO:0000256" key="8">
    <source>
        <dbReference type="ARBA" id="ARBA00049120"/>
    </source>
</evidence>
<name>A0A0S2W3P2_9FIRM</name>
<comment type="similarity">
    <text evidence="1">Belongs to the N(4)/N(6)-methyltransferase family. N(4) subfamily.</text>
</comment>
<accession>A0A0S2W3P2</accession>
<reference evidence="10 11" key="1">
    <citation type="journal article" date="2015" name="Nat. Commun.">
        <title>Production of butyrate from lysine and the Amadori product fructoselysine by a human gut commensal.</title>
        <authorList>
            <person name="Bui T.P."/>
            <person name="Ritari J."/>
            <person name="Boeren S."/>
            <person name="de Waard P."/>
            <person name="Plugge C.M."/>
            <person name="de Vos W.M."/>
        </authorList>
    </citation>
    <scope>NUCLEOTIDE SEQUENCE [LARGE SCALE GENOMIC DNA]</scope>
    <source>
        <strain evidence="10 11">AF211</strain>
    </source>
</reference>
<dbReference type="SUPFAM" id="SSF53335">
    <property type="entry name" value="S-adenosyl-L-methionine-dependent methyltransferases"/>
    <property type="match status" value="2"/>
</dbReference>
<evidence type="ECO:0000256" key="2">
    <source>
        <dbReference type="ARBA" id="ARBA00012185"/>
    </source>
</evidence>
<dbReference type="Proteomes" id="UP000064844">
    <property type="component" value="Chromosome"/>
</dbReference>
<dbReference type="REBASE" id="132469">
    <property type="entry name" value="M.Ibu211ORF1581P"/>
</dbReference>
<dbReference type="GO" id="GO:0032259">
    <property type="term" value="P:methylation"/>
    <property type="evidence" value="ECO:0007669"/>
    <property type="project" value="UniProtKB-KW"/>
</dbReference>
<keyword evidence="4 10" id="KW-0808">Transferase</keyword>
<evidence type="ECO:0000256" key="1">
    <source>
        <dbReference type="ARBA" id="ARBA00010203"/>
    </source>
</evidence>
<dbReference type="Pfam" id="PF01555">
    <property type="entry name" value="N6_N4_Mtase"/>
    <property type="match status" value="1"/>
</dbReference>
<keyword evidence="5" id="KW-0949">S-adenosyl-L-methionine</keyword>
<protein>
    <recommendedName>
        <fullName evidence="2">site-specific DNA-methyltransferase (cytosine-N(4)-specific)</fullName>
        <ecNumber evidence="2">2.1.1.113</ecNumber>
    </recommendedName>
</protein>
<dbReference type="EMBL" id="CP011307">
    <property type="protein sequence ID" value="ALP93972.1"/>
    <property type="molecule type" value="Genomic_DNA"/>
</dbReference>
<keyword evidence="7" id="KW-0238">DNA-binding</keyword>
<evidence type="ECO:0000256" key="3">
    <source>
        <dbReference type="ARBA" id="ARBA00022603"/>
    </source>
</evidence>
<dbReference type="PATRIC" id="fig|1297617.4.peg.1622"/>
<evidence type="ECO:0000313" key="10">
    <source>
        <dbReference type="EMBL" id="ALP93972.1"/>
    </source>
</evidence>
<dbReference type="KEGG" id="ibu:IB211_01581c"/>
<dbReference type="InterPro" id="IPR017985">
    <property type="entry name" value="MeTrfase_CN4_CS"/>
</dbReference>
<dbReference type="GO" id="GO:0009307">
    <property type="term" value="P:DNA restriction-modification system"/>
    <property type="evidence" value="ECO:0007669"/>
    <property type="project" value="UniProtKB-KW"/>
</dbReference>
<evidence type="ECO:0000259" key="9">
    <source>
        <dbReference type="Pfam" id="PF01555"/>
    </source>
</evidence>
<keyword evidence="3 10" id="KW-0489">Methyltransferase</keyword>
<gene>
    <name evidence="10" type="ORF">IB211_01581c</name>
</gene>
<dbReference type="GO" id="GO:0008170">
    <property type="term" value="F:N-methyltransferase activity"/>
    <property type="evidence" value="ECO:0007669"/>
    <property type="project" value="InterPro"/>
</dbReference>
<dbReference type="AlphaFoldDB" id="A0A0S2W3P2"/>
<dbReference type="GO" id="GO:0015667">
    <property type="term" value="F:site-specific DNA-methyltransferase (cytosine-N4-specific) activity"/>
    <property type="evidence" value="ECO:0007669"/>
    <property type="project" value="UniProtKB-EC"/>
</dbReference>
<evidence type="ECO:0000313" key="11">
    <source>
        <dbReference type="Proteomes" id="UP000064844"/>
    </source>
</evidence>
<dbReference type="RefSeq" id="WP_201015161.1">
    <property type="nucleotide sequence ID" value="NZ_CP011307.1"/>
</dbReference>
<dbReference type="InterPro" id="IPR002941">
    <property type="entry name" value="DNA_methylase_N4/N6"/>
</dbReference>
<keyword evidence="6" id="KW-0680">Restriction system</keyword>